<dbReference type="AlphaFoldDB" id="A0A5B7I3E1"/>
<name>A0A5B7I3E1_PORTR</name>
<organism evidence="1 2">
    <name type="scientific">Portunus trituberculatus</name>
    <name type="common">Swimming crab</name>
    <name type="synonym">Neptunus trituberculatus</name>
    <dbReference type="NCBI Taxonomy" id="210409"/>
    <lineage>
        <taxon>Eukaryota</taxon>
        <taxon>Metazoa</taxon>
        <taxon>Ecdysozoa</taxon>
        <taxon>Arthropoda</taxon>
        <taxon>Crustacea</taxon>
        <taxon>Multicrustacea</taxon>
        <taxon>Malacostraca</taxon>
        <taxon>Eumalacostraca</taxon>
        <taxon>Eucarida</taxon>
        <taxon>Decapoda</taxon>
        <taxon>Pleocyemata</taxon>
        <taxon>Brachyura</taxon>
        <taxon>Eubrachyura</taxon>
        <taxon>Portunoidea</taxon>
        <taxon>Portunidae</taxon>
        <taxon>Portuninae</taxon>
        <taxon>Portunus</taxon>
    </lineage>
</organism>
<keyword evidence="2" id="KW-1185">Reference proteome</keyword>
<evidence type="ECO:0000313" key="2">
    <source>
        <dbReference type="Proteomes" id="UP000324222"/>
    </source>
</evidence>
<accession>A0A5B7I3E1</accession>
<gene>
    <name evidence="1" type="ORF">E2C01_074455</name>
</gene>
<comment type="caution">
    <text evidence="1">The sequence shown here is derived from an EMBL/GenBank/DDBJ whole genome shotgun (WGS) entry which is preliminary data.</text>
</comment>
<dbReference type="Proteomes" id="UP000324222">
    <property type="component" value="Unassembled WGS sequence"/>
</dbReference>
<protein>
    <submittedName>
        <fullName evidence="1">Uncharacterized protein</fullName>
    </submittedName>
</protein>
<proteinExistence type="predicted"/>
<reference evidence="1 2" key="1">
    <citation type="submission" date="2019-05" db="EMBL/GenBank/DDBJ databases">
        <title>Another draft genome of Portunus trituberculatus and its Hox gene families provides insights of decapod evolution.</title>
        <authorList>
            <person name="Jeong J.-H."/>
            <person name="Song I."/>
            <person name="Kim S."/>
            <person name="Choi T."/>
            <person name="Kim D."/>
            <person name="Ryu S."/>
            <person name="Kim W."/>
        </authorList>
    </citation>
    <scope>NUCLEOTIDE SEQUENCE [LARGE SCALE GENOMIC DNA]</scope>
    <source>
        <tissue evidence="1">Muscle</tissue>
    </source>
</reference>
<dbReference type="EMBL" id="VSRR010052400">
    <property type="protein sequence ID" value="MPC79901.1"/>
    <property type="molecule type" value="Genomic_DNA"/>
</dbReference>
<evidence type="ECO:0000313" key="1">
    <source>
        <dbReference type="EMBL" id="MPC79901.1"/>
    </source>
</evidence>
<sequence length="74" mass="8492">MFVLDPSCRRGQDQQEAVEQFYSDCRLHSLPDASRSLCFLAHIQKRLAVFCSLTTTVFQGHIDDYLGFEDSFSL</sequence>